<dbReference type="KEGG" id="sshi:J5U23_00472"/>
<dbReference type="InterPro" id="IPR039424">
    <property type="entry name" value="SBP_5"/>
</dbReference>
<organism evidence="5 6">
    <name type="scientific">Saccharolobus shibatae (strain ATCC 51178 / DSM 5389 / JCM 8931 / NBRC 15437 / B12)</name>
    <name type="common">Sulfolobus shibatae</name>
    <dbReference type="NCBI Taxonomy" id="523848"/>
    <lineage>
        <taxon>Archaea</taxon>
        <taxon>Thermoproteota</taxon>
        <taxon>Thermoprotei</taxon>
        <taxon>Sulfolobales</taxon>
        <taxon>Sulfolobaceae</taxon>
        <taxon>Saccharolobus</taxon>
    </lineage>
</organism>
<dbReference type="Gene3D" id="3.10.105.10">
    <property type="entry name" value="Dipeptide-binding Protein, Domain 3"/>
    <property type="match status" value="1"/>
</dbReference>
<dbReference type="Pfam" id="PF00496">
    <property type="entry name" value="SBP_bac_5"/>
    <property type="match status" value="1"/>
</dbReference>
<keyword evidence="3" id="KW-0732">Signal</keyword>
<dbReference type="SUPFAM" id="SSF53850">
    <property type="entry name" value="Periplasmic binding protein-like II"/>
    <property type="match status" value="1"/>
</dbReference>
<evidence type="ECO:0000256" key="1">
    <source>
        <dbReference type="ARBA" id="ARBA00005695"/>
    </source>
</evidence>
<keyword evidence="2" id="KW-0813">Transport</keyword>
<evidence type="ECO:0000313" key="6">
    <source>
        <dbReference type="Proteomes" id="UP000694018"/>
    </source>
</evidence>
<accession>A0A8F5BLP4</accession>
<evidence type="ECO:0000259" key="4">
    <source>
        <dbReference type="Pfam" id="PF00496"/>
    </source>
</evidence>
<dbReference type="PANTHER" id="PTHR30290:SF9">
    <property type="entry name" value="OLIGOPEPTIDE-BINDING PROTEIN APPA"/>
    <property type="match status" value="1"/>
</dbReference>
<evidence type="ECO:0000313" key="5">
    <source>
        <dbReference type="EMBL" id="QXJ27605.1"/>
    </source>
</evidence>
<dbReference type="GO" id="GO:0015833">
    <property type="term" value="P:peptide transport"/>
    <property type="evidence" value="ECO:0007669"/>
    <property type="project" value="TreeGrafter"/>
</dbReference>
<reference evidence="5" key="1">
    <citation type="journal article" date="2021" name="Environ. Microbiol.">
        <title>New insights into the diversity and evolution of the archaeal mobilome from three complete genomes of Saccharolobus shibatae.</title>
        <authorList>
            <person name="Medvedeva S."/>
            <person name="Brandt D."/>
            <person name="Cvirkaite-Krupovic V."/>
            <person name="Liu Y."/>
            <person name="Severinov K."/>
            <person name="Ishino S."/>
            <person name="Ishino Y."/>
            <person name="Prangishvili D."/>
            <person name="Kalinowski J."/>
            <person name="Krupovic M."/>
        </authorList>
    </citation>
    <scope>NUCLEOTIDE SEQUENCE</scope>
    <source>
        <strain evidence="5">B12</strain>
    </source>
</reference>
<evidence type="ECO:0000256" key="2">
    <source>
        <dbReference type="ARBA" id="ARBA00022448"/>
    </source>
</evidence>
<dbReference type="InterPro" id="IPR000914">
    <property type="entry name" value="SBP_5_dom"/>
</dbReference>
<dbReference type="PANTHER" id="PTHR30290">
    <property type="entry name" value="PERIPLASMIC BINDING COMPONENT OF ABC TRANSPORTER"/>
    <property type="match status" value="1"/>
</dbReference>
<protein>
    <recommendedName>
        <fullName evidence="4">Solute-binding protein family 5 domain-containing protein</fullName>
    </recommendedName>
</protein>
<gene>
    <name evidence="5" type="ORF">J5U23_00472</name>
</gene>
<comment type="similarity">
    <text evidence="1">Belongs to the bacterial solute-binding protein 5 family.</text>
</comment>
<dbReference type="EMBL" id="CP077717">
    <property type="protein sequence ID" value="QXJ27605.1"/>
    <property type="molecule type" value="Genomic_DNA"/>
</dbReference>
<proteinExistence type="inferred from homology"/>
<sequence>MRWPLSDPVLRQAISLAINRTAITYLVYYNYTTPAIDLPVSVGQLGFFNSTVTQLAQQLAPPQGNVTAALQLLESHGYKLVNGQLIAPNGTPVPTMTIEAPAGSTTWDAEVNIIAQQLKQIGLNVQVITPPFSTALNDLQTGNFWIERIYLLSTGPTPIMFFQAFLYNPVNTPGNITPIGNSTTYNVGRLNLSLRLSPNSPPIIKLYQYASISGKFLDLNFI</sequence>
<feature type="domain" description="Solute-binding protein family 5" evidence="4">
    <location>
        <begin position="3"/>
        <end position="168"/>
    </location>
</feature>
<dbReference type="AlphaFoldDB" id="A0A8F5BLP4"/>
<dbReference type="Proteomes" id="UP000694018">
    <property type="component" value="Chromosome"/>
</dbReference>
<evidence type="ECO:0000256" key="3">
    <source>
        <dbReference type="ARBA" id="ARBA00022729"/>
    </source>
</evidence>
<dbReference type="GO" id="GO:1904680">
    <property type="term" value="F:peptide transmembrane transporter activity"/>
    <property type="evidence" value="ECO:0007669"/>
    <property type="project" value="TreeGrafter"/>
</dbReference>
<name>A0A8F5BLP4_SACSH</name>